<evidence type="ECO:0000313" key="2">
    <source>
        <dbReference type="Proteomes" id="UP000242188"/>
    </source>
</evidence>
<dbReference type="Proteomes" id="UP000242188">
    <property type="component" value="Unassembled WGS sequence"/>
</dbReference>
<dbReference type="EMBL" id="NEDP02000690">
    <property type="protein sequence ID" value="OWF55393.1"/>
    <property type="molecule type" value="Genomic_DNA"/>
</dbReference>
<sequence length="510" mass="57677">MLTPPVTHDPAITARPYPNELHLTSNFENETHGNGNSQATRQMKTIDVTTSASVLFGLTNMILTEMVSHDILDDPDIEKIYRNTTSMLTFLIRTNFSGRPDIALTYHPSEFQLYWSVARTLSILRRHIMRHGLYHQALVAVMLELKEVLQGPCTDRLLSIATTVGPGQVYFEDYNMNRETRLFSTAMAMLTILSSWTVFDEGSGYLVWEEYTPADLIVTMERAATWLNRYILGEKYRPGNELLSWQRRGVHLDTFPANVCLYENGTASPITPQFPCDDPLNSTRAVQGVVSAEWYQDQLTGGKTVERGHGYGDATSENLIWTSKALTYRCIHTYTRTSGRDRYAHAQVRETPCRRKMKTMSGAALLLCVLLNMMKKTDSLRCYACADSGRCDTSYNALIHDRNKGGYFNRNCSAPNQHYCMIESIKKADKDVSFIRDCSDGHTFSYMDIPRLKTVLPNNQSTCAYYQAFVVCISVCRTDFCNGPQEGISRASSVTTWPLTLALLLCWTIS</sequence>
<dbReference type="AlphaFoldDB" id="A0A210R2V7"/>
<proteinExistence type="predicted"/>
<accession>A0A210R2V7</accession>
<dbReference type="CDD" id="cd00117">
    <property type="entry name" value="TFP"/>
    <property type="match status" value="1"/>
</dbReference>
<evidence type="ECO:0000313" key="1">
    <source>
        <dbReference type="EMBL" id="OWF55393.1"/>
    </source>
</evidence>
<dbReference type="OrthoDB" id="10025474at2759"/>
<comment type="caution">
    <text evidence="1">The sequence shown here is derived from an EMBL/GenBank/DDBJ whole genome shotgun (WGS) entry which is preliminary data.</text>
</comment>
<gene>
    <name evidence="1" type="ORF">KP79_PYT21698</name>
</gene>
<name>A0A210R2V7_MIZYE</name>
<protein>
    <submittedName>
        <fullName evidence="1">Uncharacterized protein</fullName>
    </submittedName>
</protein>
<reference evidence="1 2" key="1">
    <citation type="journal article" date="2017" name="Nat. Ecol. Evol.">
        <title>Scallop genome provides insights into evolution of bilaterian karyotype and development.</title>
        <authorList>
            <person name="Wang S."/>
            <person name="Zhang J."/>
            <person name="Jiao W."/>
            <person name="Li J."/>
            <person name="Xun X."/>
            <person name="Sun Y."/>
            <person name="Guo X."/>
            <person name="Huan P."/>
            <person name="Dong B."/>
            <person name="Zhang L."/>
            <person name="Hu X."/>
            <person name="Sun X."/>
            <person name="Wang J."/>
            <person name="Zhao C."/>
            <person name="Wang Y."/>
            <person name="Wang D."/>
            <person name="Huang X."/>
            <person name="Wang R."/>
            <person name="Lv J."/>
            <person name="Li Y."/>
            <person name="Zhang Z."/>
            <person name="Liu B."/>
            <person name="Lu W."/>
            <person name="Hui Y."/>
            <person name="Liang J."/>
            <person name="Zhou Z."/>
            <person name="Hou R."/>
            <person name="Li X."/>
            <person name="Liu Y."/>
            <person name="Li H."/>
            <person name="Ning X."/>
            <person name="Lin Y."/>
            <person name="Zhao L."/>
            <person name="Xing Q."/>
            <person name="Dou J."/>
            <person name="Li Y."/>
            <person name="Mao J."/>
            <person name="Guo H."/>
            <person name="Dou H."/>
            <person name="Li T."/>
            <person name="Mu C."/>
            <person name="Jiang W."/>
            <person name="Fu Q."/>
            <person name="Fu X."/>
            <person name="Miao Y."/>
            <person name="Liu J."/>
            <person name="Yu Q."/>
            <person name="Li R."/>
            <person name="Liao H."/>
            <person name="Li X."/>
            <person name="Kong Y."/>
            <person name="Jiang Z."/>
            <person name="Chourrout D."/>
            <person name="Li R."/>
            <person name="Bao Z."/>
        </authorList>
    </citation>
    <scope>NUCLEOTIDE SEQUENCE [LARGE SCALE GENOMIC DNA]</scope>
    <source>
        <strain evidence="1 2">PY_sf001</strain>
    </source>
</reference>
<keyword evidence="2" id="KW-1185">Reference proteome</keyword>
<organism evidence="1 2">
    <name type="scientific">Mizuhopecten yessoensis</name>
    <name type="common">Japanese scallop</name>
    <name type="synonym">Patinopecten yessoensis</name>
    <dbReference type="NCBI Taxonomy" id="6573"/>
    <lineage>
        <taxon>Eukaryota</taxon>
        <taxon>Metazoa</taxon>
        <taxon>Spiralia</taxon>
        <taxon>Lophotrochozoa</taxon>
        <taxon>Mollusca</taxon>
        <taxon>Bivalvia</taxon>
        <taxon>Autobranchia</taxon>
        <taxon>Pteriomorphia</taxon>
        <taxon>Pectinida</taxon>
        <taxon>Pectinoidea</taxon>
        <taxon>Pectinidae</taxon>
        <taxon>Mizuhopecten</taxon>
    </lineage>
</organism>